<dbReference type="Proteomes" id="UP000230821">
    <property type="component" value="Unassembled WGS sequence"/>
</dbReference>
<evidence type="ECO:0000313" key="7">
    <source>
        <dbReference type="Proteomes" id="UP000230821"/>
    </source>
</evidence>
<feature type="transmembrane region" description="Helical" evidence="5">
    <location>
        <begin position="325"/>
        <end position="345"/>
    </location>
</feature>
<evidence type="ECO:0000313" key="6">
    <source>
        <dbReference type="EMBL" id="PIE32863.1"/>
    </source>
</evidence>
<feature type="transmembrane region" description="Helical" evidence="5">
    <location>
        <begin position="416"/>
        <end position="434"/>
    </location>
</feature>
<feature type="transmembrane region" description="Helical" evidence="5">
    <location>
        <begin position="250"/>
        <end position="272"/>
    </location>
</feature>
<dbReference type="GO" id="GO:0016020">
    <property type="term" value="C:membrane"/>
    <property type="evidence" value="ECO:0007669"/>
    <property type="project" value="UniProtKB-SubCell"/>
</dbReference>
<protein>
    <submittedName>
        <fullName evidence="6">Uncharacterized protein</fullName>
    </submittedName>
</protein>
<evidence type="ECO:0000256" key="2">
    <source>
        <dbReference type="ARBA" id="ARBA00022692"/>
    </source>
</evidence>
<feature type="transmembrane region" description="Helical" evidence="5">
    <location>
        <begin position="76"/>
        <end position="100"/>
    </location>
</feature>
<feature type="transmembrane region" description="Helical" evidence="5">
    <location>
        <begin position="106"/>
        <end position="122"/>
    </location>
</feature>
<keyword evidence="3 5" id="KW-1133">Transmembrane helix</keyword>
<feature type="transmembrane region" description="Helical" evidence="5">
    <location>
        <begin position="170"/>
        <end position="189"/>
    </location>
</feature>
<keyword evidence="2 5" id="KW-0812">Transmembrane</keyword>
<feature type="transmembrane region" description="Helical" evidence="5">
    <location>
        <begin position="142"/>
        <end position="164"/>
    </location>
</feature>
<organism evidence="6 7">
    <name type="scientific">candidate division KSB3 bacterium</name>
    <dbReference type="NCBI Taxonomy" id="2044937"/>
    <lineage>
        <taxon>Bacteria</taxon>
        <taxon>candidate division KSB3</taxon>
    </lineage>
</organism>
<feature type="transmembrane region" description="Helical" evidence="5">
    <location>
        <begin position="293"/>
        <end position="313"/>
    </location>
</feature>
<proteinExistence type="predicted"/>
<dbReference type="Pfam" id="PF01943">
    <property type="entry name" value="Polysacc_synt"/>
    <property type="match status" value="1"/>
</dbReference>
<evidence type="ECO:0000256" key="1">
    <source>
        <dbReference type="ARBA" id="ARBA00004141"/>
    </source>
</evidence>
<feature type="transmembrane region" description="Helical" evidence="5">
    <location>
        <begin position="381"/>
        <end position="404"/>
    </location>
</feature>
<feature type="transmembrane region" description="Helical" evidence="5">
    <location>
        <begin position="357"/>
        <end position="375"/>
    </location>
</feature>
<feature type="transmembrane region" description="Helical" evidence="5">
    <location>
        <begin position="440"/>
        <end position="458"/>
    </location>
</feature>
<dbReference type="CDD" id="cd13128">
    <property type="entry name" value="MATE_Wzx_like"/>
    <property type="match status" value="1"/>
</dbReference>
<gene>
    <name evidence="6" type="ORF">CSA56_13785</name>
</gene>
<dbReference type="PANTHER" id="PTHR43424:SF1">
    <property type="entry name" value="LOCUS PUTATIVE PROTEIN 1-RELATED"/>
    <property type="match status" value="1"/>
</dbReference>
<name>A0A2G6KB20_9BACT</name>
<keyword evidence="4 5" id="KW-0472">Membrane</keyword>
<dbReference type="PANTHER" id="PTHR43424">
    <property type="entry name" value="LOCUS PUTATIVE PROTEIN 1-RELATED"/>
    <property type="match status" value="1"/>
</dbReference>
<feature type="transmembrane region" description="Helical" evidence="5">
    <location>
        <begin position="210"/>
        <end position="230"/>
    </location>
</feature>
<accession>A0A2G6KB20</accession>
<feature type="transmembrane region" description="Helical" evidence="5">
    <location>
        <begin position="39"/>
        <end position="56"/>
    </location>
</feature>
<reference evidence="6 7" key="1">
    <citation type="submission" date="2017-10" db="EMBL/GenBank/DDBJ databases">
        <title>Novel microbial diversity and functional potential in the marine mammal oral microbiome.</title>
        <authorList>
            <person name="Dudek N.K."/>
            <person name="Sun C.L."/>
            <person name="Burstein D."/>
            <person name="Kantor R.S."/>
            <person name="Aliaga Goltsman D.S."/>
            <person name="Bik E.M."/>
            <person name="Thomas B.C."/>
            <person name="Banfield J.F."/>
            <person name="Relman D.A."/>
        </authorList>
    </citation>
    <scope>NUCLEOTIDE SEQUENCE [LARGE SCALE GENOMIC DNA]</scope>
    <source>
        <strain evidence="6">DOLJORAL78_47_16</strain>
    </source>
</reference>
<evidence type="ECO:0000256" key="3">
    <source>
        <dbReference type="ARBA" id="ARBA00022989"/>
    </source>
</evidence>
<comment type="subcellular location">
    <subcellularLocation>
        <location evidence="1">Membrane</location>
        <topology evidence="1">Multi-pass membrane protein</topology>
    </subcellularLocation>
</comment>
<dbReference type="InterPro" id="IPR002797">
    <property type="entry name" value="Polysacc_synth"/>
</dbReference>
<sequence length="480" mass="53351">MLFRILRNVAALLTGQVLSKIFSLTCIIFLARRLGVEGFGAYGAIMAYLSLFTVFADNGLSTVTTREIAQDHACSLTYFSHTVVLRLGMTVWSYGIMLALGHFGGILHYPFLFIATCGLFLFPELFHKVGTSMLAGYERMDIIAGLELVSVIIRYVPFLLAIGLQRSLHWAFSLLVILWFGVAAIWLLVTKHYCLSSRFAPLRIKTFRTILYEAFPFGIYFVLSVIYFKADILMLSGMQGETAVGFYEGAYKFIEAAMFIPVSIVNVLLPAMSKSLKTDKNSYANLYVQSTRILAMGILPVVILISFFAKPIILLVYDASYLPSALALSLLIWSLFIIFLNAPVGNVIVTAKLMHRFLPFAVANTVLNIILNLFLIPRYSFLGAAFTTVLTECTGFVLQLWFAHRAIGNAVQVLEILGKLLIVGAVTSLMCYGLKSLVTLPLTLVLVMGTYFVCLLAVKLINAEDKNMCLEIFQLVKNKL</sequence>
<dbReference type="InterPro" id="IPR052556">
    <property type="entry name" value="PolySynth_Transporter"/>
</dbReference>
<dbReference type="EMBL" id="PDSK01000106">
    <property type="protein sequence ID" value="PIE32863.1"/>
    <property type="molecule type" value="Genomic_DNA"/>
</dbReference>
<dbReference type="AlphaFoldDB" id="A0A2G6KB20"/>
<comment type="caution">
    <text evidence="6">The sequence shown here is derived from an EMBL/GenBank/DDBJ whole genome shotgun (WGS) entry which is preliminary data.</text>
</comment>
<evidence type="ECO:0000256" key="4">
    <source>
        <dbReference type="ARBA" id="ARBA00023136"/>
    </source>
</evidence>
<evidence type="ECO:0000256" key="5">
    <source>
        <dbReference type="SAM" id="Phobius"/>
    </source>
</evidence>